<evidence type="ECO:0000256" key="4">
    <source>
        <dbReference type="SAM" id="MobiDB-lite"/>
    </source>
</evidence>
<dbReference type="Pfam" id="PF00023">
    <property type="entry name" value="Ank"/>
    <property type="match status" value="1"/>
</dbReference>
<sequence>MLNSILNTNWVRKSNSNDSDISNNSLSSSAGATLVSASCPPTSSAVSPTSAITVQTSSSSGSTTGPSVMSFFWNGMNNIYSSTSSNNATDVENSKYINSTTNIIHTISPSSPSLNDSTRGFSDYSHFASDLTNIQRLKAAAASQGSLSGIIEVGILSDELLKSAASGDLSRLRIAVQRVRGDYIEKGNRDGATALHVAAGQGHTFIVGELLDRQVKVFAVDKHGRIPLHLAAAEGHLPVISLLLGNRGCQIGGAVSSALASTTTGMNPVGMAGAVLHHQQQMAAVHCTATNRAYAQLEARDKMGRDALFHAIMNGQTAAVDLLLRSGSNPRSRCPIPGSQMDLPALHAAAEQGNVALLAPVAGALAWTASTYQESDMTHGAGVMSNTTIPTTAMDASSCTETKRRGFLDERQRGSGRTALQCAIAAEQIPTATWLIRSGASLTAKDDSGRTYFDLAVRTENLPLIRAVREAEAALKAGSVGVEPAGCTSAVHLGAPYTTIGFSSPSGAFPSTSLPYSSQLLSPLSPSTPASSLPPSLLGFQYPISSPSLSQPQVQQYHQQANMPPPPPPPQQQVSYSAWSPQQCLPPVPSSSTPDLAWSTAPVMGVGVAAAAAEAIAKITSSSNSLYPELPPGAPQYI</sequence>
<keyword evidence="2 3" id="KW-0040">ANK repeat</keyword>
<evidence type="ECO:0000256" key="2">
    <source>
        <dbReference type="ARBA" id="ARBA00023043"/>
    </source>
</evidence>
<organism evidence="5">
    <name type="scientific">Polytomella parva</name>
    <dbReference type="NCBI Taxonomy" id="51329"/>
    <lineage>
        <taxon>Eukaryota</taxon>
        <taxon>Viridiplantae</taxon>
        <taxon>Chlorophyta</taxon>
        <taxon>core chlorophytes</taxon>
        <taxon>Chlorophyceae</taxon>
        <taxon>CS clade</taxon>
        <taxon>Chlamydomonadales</taxon>
        <taxon>Chlamydomonadaceae</taxon>
        <taxon>Polytomella</taxon>
    </lineage>
</organism>
<feature type="repeat" description="ANK" evidence="3">
    <location>
        <begin position="415"/>
        <end position="447"/>
    </location>
</feature>
<dbReference type="EMBL" id="HBFM01019360">
    <property type="protein sequence ID" value="CAD8776729.1"/>
    <property type="molecule type" value="Transcribed_RNA"/>
</dbReference>
<dbReference type="PANTHER" id="PTHR24126:SF14">
    <property type="entry name" value="ANK_REP_REGION DOMAIN-CONTAINING PROTEIN"/>
    <property type="match status" value="1"/>
</dbReference>
<feature type="region of interest" description="Disordered" evidence="4">
    <location>
        <begin position="549"/>
        <end position="576"/>
    </location>
</feature>
<protein>
    <submittedName>
        <fullName evidence="5">Uncharacterized protein</fullName>
    </submittedName>
</protein>
<dbReference type="PROSITE" id="PS50088">
    <property type="entry name" value="ANK_REPEAT"/>
    <property type="match status" value="3"/>
</dbReference>
<dbReference type="Pfam" id="PF12796">
    <property type="entry name" value="Ank_2"/>
    <property type="match status" value="1"/>
</dbReference>
<gene>
    <name evidence="5" type="ORF">PPAR00522_LOCUS12620</name>
</gene>
<dbReference type="SUPFAM" id="SSF48403">
    <property type="entry name" value="Ankyrin repeat"/>
    <property type="match status" value="1"/>
</dbReference>
<feature type="repeat" description="ANK" evidence="3">
    <location>
        <begin position="190"/>
        <end position="222"/>
    </location>
</feature>
<dbReference type="InterPro" id="IPR036770">
    <property type="entry name" value="Ankyrin_rpt-contain_sf"/>
</dbReference>
<proteinExistence type="predicted"/>
<keyword evidence="1" id="KW-0677">Repeat</keyword>
<evidence type="ECO:0000313" key="5">
    <source>
        <dbReference type="EMBL" id="CAD8776729.1"/>
    </source>
</evidence>
<reference evidence="5" key="1">
    <citation type="submission" date="2021-01" db="EMBL/GenBank/DDBJ databases">
        <authorList>
            <person name="Corre E."/>
            <person name="Pelletier E."/>
            <person name="Niang G."/>
            <person name="Scheremetjew M."/>
            <person name="Finn R."/>
            <person name="Kale V."/>
            <person name="Holt S."/>
            <person name="Cochrane G."/>
            <person name="Meng A."/>
            <person name="Brown T."/>
            <person name="Cohen L."/>
        </authorList>
    </citation>
    <scope>NUCLEOTIDE SEQUENCE</scope>
    <source>
        <strain evidence="5">SAG 63-3</strain>
    </source>
</reference>
<accession>A0A7S0V3L0</accession>
<name>A0A7S0V3L0_9CHLO</name>
<feature type="repeat" description="ANK" evidence="3">
    <location>
        <begin position="223"/>
        <end position="244"/>
    </location>
</feature>
<dbReference type="AlphaFoldDB" id="A0A7S0V3L0"/>
<evidence type="ECO:0000256" key="3">
    <source>
        <dbReference type="PROSITE-ProRule" id="PRU00023"/>
    </source>
</evidence>
<dbReference type="InterPro" id="IPR002110">
    <property type="entry name" value="Ankyrin_rpt"/>
</dbReference>
<dbReference type="PROSITE" id="PS50297">
    <property type="entry name" value="ANK_REP_REGION"/>
    <property type="match status" value="2"/>
</dbReference>
<dbReference type="PANTHER" id="PTHR24126">
    <property type="entry name" value="ANKYRIN REPEAT, PH AND SEC7 DOMAIN CONTAINING PROTEIN SECG-RELATED"/>
    <property type="match status" value="1"/>
</dbReference>
<dbReference type="SMART" id="SM00248">
    <property type="entry name" value="ANK"/>
    <property type="match status" value="6"/>
</dbReference>
<feature type="region of interest" description="Disordered" evidence="4">
    <location>
        <begin position="43"/>
        <end position="64"/>
    </location>
</feature>
<evidence type="ECO:0000256" key="1">
    <source>
        <dbReference type="ARBA" id="ARBA00022737"/>
    </source>
</evidence>
<dbReference type="Gene3D" id="1.25.40.20">
    <property type="entry name" value="Ankyrin repeat-containing domain"/>
    <property type="match status" value="2"/>
</dbReference>